<dbReference type="EMBL" id="CM020620">
    <property type="protein sequence ID" value="KAK1868397.1"/>
    <property type="molecule type" value="Genomic_DNA"/>
</dbReference>
<gene>
    <name evidence="1" type="ORF">I4F81_010886</name>
</gene>
<name>A0ACC3CDZ1_PYRYE</name>
<organism evidence="1 2">
    <name type="scientific">Pyropia yezoensis</name>
    <name type="common">Susabi-nori</name>
    <name type="synonym">Porphyra yezoensis</name>
    <dbReference type="NCBI Taxonomy" id="2788"/>
    <lineage>
        <taxon>Eukaryota</taxon>
        <taxon>Rhodophyta</taxon>
        <taxon>Bangiophyceae</taxon>
        <taxon>Bangiales</taxon>
        <taxon>Bangiaceae</taxon>
        <taxon>Pyropia</taxon>
    </lineage>
</organism>
<evidence type="ECO:0000313" key="2">
    <source>
        <dbReference type="Proteomes" id="UP000798662"/>
    </source>
</evidence>
<evidence type="ECO:0000313" key="1">
    <source>
        <dbReference type="EMBL" id="KAK1868397.1"/>
    </source>
</evidence>
<proteinExistence type="predicted"/>
<comment type="caution">
    <text evidence="1">The sequence shown here is derived from an EMBL/GenBank/DDBJ whole genome shotgun (WGS) entry which is preliminary data.</text>
</comment>
<keyword evidence="2" id="KW-1185">Reference proteome</keyword>
<accession>A0ACC3CDZ1</accession>
<dbReference type="Proteomes" id="UP000798662">
    <property type="component" value="Chromosome 3"/>
</dbReference>
<reference evidence="1" key="1">
    <citation type="submission" date="2019-11" db="EMBL/GenBank/DDBJ databases">
        <title>Nori genome reveals adaptations in red seaweeds to the harsh intertidal environment.</title>
        <authorList>
            <person name="Wang D."/>
            <person name="Mao Y."/>
        </authorList>
    </citation>
    <scope>NUCLEOTIDE SEQUENCE</scope>
    <source>
        <tissue evidence="1">Gametophyte</tissue>
    </source>
</reference>
<protein>
    <submittedName>
        <fullName evidence="1">Uncharacterized protein</fullName>
    </submittedName>
</protein>
<sequence length="284" mass="31514">MGVASGLRTCKSCGHRRPLDDYSAEEWVKGAGMAICAGCVANADGLAEGEAIDTCRDSQDALKGTIENGQLQKPFAQGAFRFVASGRYVGGSLDGKKNVCKWFKTGATFDKTYFSLDIKAVDKAMELVRAFNKEEIIRGIVRVNRPSVWHFKANCGPNWAGKNCLDEPYIHNFEHFNSNTGWSDTSVRWGEVMQALSHFSYHHTRGQFMLVDLQGGVFPGGVILSDPVILSEDRSYEVTDLGPRGISSFFAAHMCTDWCRRSWSKPASRTRYYATVKSTTMEEC</sequence>